<evidence type="ECO:0000259" key="1">
    <source>
        <dbReference type="PROSITE" id="PS50011"/>
    </source>
</evidence>
<dbReference type="Pfam" id="PF07714">
    <property type="entry name" value="PK_Tyr_Ser-Thr"/>
    <property type="match status" value="1"/>
</dbReference>
<dbReference type="Gene3D" id="3.30.200.20">
    <property type="entry name" value="Phosphorylase Kinase, domain 1"/>
    <property type="match status" value="1"/>
</dbReference>
<dbReference type="GO" id="GO:0005524">
    <property type="term" value="F:ATP binding"/>
    <property type="evidence" value="ECO:0007669"/>
    <property type="project" value="InterPro"/>
</dbReference>
<dbReference type="Gene3D" id="1.10.510.10">
    <property type="entry name" value="Transferase(Phosphotransferase) domain 1"/>
    <property type="match status" value="1"/>
</dbReference>
<feature type="domain" description="Protein kinase" evidence="1">
    <location>
        <begin position="162"/>
        <end position="448"/>
    </location>
</feature>
<dbReference type="InterPro" id="IPR011009">
    <property type="entry name" value="Kinase-like_dom_sf"/>
</dbReference>
<dbReference type="Gene3D" id="1.20.930.20">
    <property type="entry name" value="Adaptor protein Cbl, N-terminal domain"/>
    <property type="match status" value="1"/>
</dbReference>
<dbReference type="Gramene" id="AET3Gv20018900.1">
    <property type="protein sequence ID" value="AET3Gv20018900.1"/>
    <property type="gene ID" value="AET3Gv20018900"/>
</dbReference>
<dbReference type="STRING" id="200361.A0A453DNX6"/>
<reference evidence="3" key="2">
    <citation type="journal article" date="2017" name="Nat. Plants">
        <title>The Aegilops tauschii genome reveals multiple impacts of transposons.</title>
        <authorList>
            <person name="Zhao G."/>
            <person name="Zou C."/>
            <person name="Li K."/>
            <person name="Wang K."/>
            <person name="Li T."/>
            <person name="Gao L."/>
            <person name="Zhang X."/>
            <person name="Wang H."/>
            <person name="Yang Z."/>
            <person name="Liu X."/>
            <person name="Jiang W."/>
            <person name="Mao L."/>
            <person name="Kong X."/>
            <person name="Jiao Y."/>
            <person name="Jia J."/>
        </authorList>
    </citation>
    <scope>NUCLEOTIDE SEQUENCE [LARGE SCALE GENOMIC DNA]</scope>
    <source>
        <strain evidence="3">cv. AL8/78</strain>
    </source>
</reference>
<dbReference type="PANTHER" id="PTHR46146">
    <property type="entry name" value="SERINE/THREONINE-PROTEIN KINASE-LIKE PROTEIN CCR4"/>
    <property type="match status" value="1"/>
</dbReference>
<dbReference type="RefSeq" id="XP_040257814.2">
    <property type="nucleotide sequence ID" value="XM_040401880.3"/>
</dbReference>
<reference evidence="2" key="5">
    <citation type="journal article" date="2021" name="G3 (Bethesda)">
        <title>Aegilops tauschii genome assembly Aet v5.0 features greater sequence contiguity and improved annotation.</title>
        <authorList>
            <person name="Wang L."/>
            <person name="Zhu T."/>
            <person name="Rodriguez J.C."/>
            <person name="Deal K.R."/>
            <person name="Dubcovsky J."/>
            <person name="McGuire P.E."/>
            <person name="Lux T."/>
            <person name="Spannagl M."/>
            <person name="Mayer K.F.X."/>
            <person name="Baldrich P."/>
            <person name="Meyers B.C."/>
            <person name="Huo N."/>
            <person name="Gu Y.Q."/>
            <person name="Zhou H."/>
            <person name="Devos K.M."/>
            <person name="Bennetzen J.L."/>
            <person name="Unver T."/>
            <person name="Budak H."/>
            <person name="Gulick P.J."/>
            <person name="Galiba G."/>
            <person name="Kalapos B."/>
            <person name="Nelson D.R."/>
            <person name="Li P."/>
            <person name="You F.M."/>
            <person name="Luo M.C."/>
            <person name="Dvorak J."/>
        </authorList>
    </citation>
    <scope>NUCLEOTIDE SEQUENCE [LARGE SCALE GENOMIC DNA]</scope>
    <source>
        <strain evidence="2">cv. AL8/78</strain>
    </source>
</reference>
<dbReference type="EnsemblPlants" id="AET3Gv20018900.1">
    <property type="protein sequence ID" value="AET3Gv20018900.1"/>
    <property type="gene ID" value="AET3Gv20018900"/>
</dbReference>
<dbReference type="InterPro" id="IPR001245">
    <property type="entry name" value="Ser-Thr/Tyr_kinase_cat_dom"/>
</dbReference>
<dbReference type="InterPro" id="IPR059179">
    <property type="entry name" value="MLKL-like_MCAfunc"/>
</dbReference>
<dbReference type="PANTHER" id="PTHR46146:SF17">
    <property type="entry name" value="PROTEIN KINASE DOMAIN-CONTAINING PROTEIN"/>
    <property type="match status" value="1"/>
</dbReference>
<dbReference type="PROSITE" id="PS50011">
    <property type="entry name" value="PROTEIN_KINASE_DOM"/>
    <property type="match status" value="1"/>
</dbReference>
<proteinExistence type="predicted"/>
<reference evidence="3" key="1">
    <citation type="journal article" date="2014" name="Science">
        <title>Ancient hybridizations among the ancestral genomes of bread wheat.</title>
        <authorList>
            <consortium name="International Wheat Genome Sequencing Consortium,"/>
            <person name="Marcussen T."/>
            <person name="Sandve S.R."/>
            <person name="Heier L."/>
            <person name="Spannagl M."/>
            <person name="Pfeifer M."/>
            <person name="Jakobsen K.S."/>
            <person name="Wulff B.B."/>
            <person name="Steuernagel B."/>
            <person name="Mayer K.F."/>
            <person name="Olsen O.A."/>
        </authorList>
    </citation>
    <scope>NUCLEOTIDE SEQUENCE [LARGE SCALE GENOMIC DNA]</scope>
    <source>
        <strain evidence="3">cv. AL8/78</strain>
    </source>
</reference>
<dbReference type="Proteomes" id="UP000015105">
    <property type="component" value="Chromosome 3D"/>
</dbReference>
<evidence type="ECO:0000313" key="2">
    <source>
        <dbReference type="EnsemblPlants" id="AET3Gv20018900.1"/>
    </source>
</evidence>
<sequence>MDVLGNTASVAQLVGTVGRLISKIIDAARTARQNKRECEYLTVRLSVIGEVLPRLPQHAEVKRSLTELGKTLGEAHQLVLACQNWSTARQLIAASRHADSLKEVNGRIDSHIGLLNLVFTTSGSGDQTRPPYHTDTASPGCSSGGPAAPVRLTWAQIAAATDYFADEISRRSSEVLYKGRLRDGTETEVAVKVLSKNGRQDVEGAVVAEVEILFPLSHPHIVRLVGWCSEEDDRIIVYHHEHMSNGTLRDHLLRLRVRVRVQARLRGGSSFSSSPVRSTWKARVEVLLGASRAVEHLHRCGVIHRNVTSFNILLDASWAPRLSGFGQAILLAAPGDQVDTEVVGMPAYVDPEYRRTERVSAASDVYSFGVVILETLTGEDAATMQMDSVLLAIRNRKLRDVLVRRPAATPRQLEALELVAHTAECCLFSDGNDRPAMSNVVANLARALTIINTKQSVIS</sequence>
<dbReference type="GO" id="GO:0004672">
    <property type="term" value="F:protein kinase activity"/>
    <property type="evidence" value="ECO:0007669"/>
    <property type="project" value="InterPro"/>
</dbReference>
<evidence type="ECO:0000313" key="3">
    <source>
        <dbReference type="Proteomes" id="UP000015105"/>
    </source>
</evidence>
<organism evidence="2 3">
    <name type="scientific">Aegilops tauschii subsp. strangulata</name>
    <name type="common">Goatgrass</name>
    <dbReference type="NCBI Taxonomy" id="200361"/>
    <lineage>
        <taxon>Eukaryota</taxon>
        <taxon>Viridiplantae</taxon>
        <taxon>Streptophyta</taxon>
        <taxon>Embryophyta</taxon>
        <taxon>Tracheophyta</taxon>
        <taxon>Spermatophyta</taxon>
        <taxon>Magnoliopsida</taxon>
        <taxon>Liliopsida</taxon>
        <taxon>Poales</taxon>
        <taxon>Poaceae</taxon>
        <taxon>BOP clade</taxon>
        <taxon>Pooideae</taxon>
        <taxon>Triticodae</taxon>
        <taxon>Triticeae</taxon>
        <taxon>Triticinae</taxon>
        <taxon>Aegilops</taxon>
    </lineage>
</organism>
<protein>
    <recommendedName>
        <fullName evidence="1">Protein kinase domain-containing protein</fullName>
    </recommendedName>
</protein>
<reference evidence="2" key="4">
    <citation type="submission" date="2019-03" db="UniProtKB">
        <authorList>
            <consortium name="EnsemblPlants"/>
        </authorList>
    </citation>
    <scope>IDENTIFICATION</scope>
</reference>
<reference evidence="2" key="3">
    <citation type="journal article" date="2017" name="Nature">
        <title>Genome sequence of the progenitor of the wheat D genome Aegilops tauschii.</title>
        <authorList>
            <person name="Luo M.C."/>
            <person name="Gu Y.Q."/>
            <person name="Puiu D."/>
            <person name="Wang H."/>
            <person name="Twardziok S.O."/>
            <person name="Deal K.R."/>
            <person name="Huo N."/>
            <person name="Zhu T."/>
            <person name="Wang L."/>
            <person name="Wang Y."/>
            <person name="McGuire P.E."/>
            <person name="Liu S."/>
            <person name="Long H."/>
            <person name="Ramasamy R.K."/>
            <person name="Rodriguez J.C."/>
            <person name="Van S.L."/>
            <person name="Yuan L."/>
            <person name="Wang Z."/>
            <person name="Xia Z."/>
            <person name="Xiao L."/>
            <person name="Anderson O.D."/>
            <person name="Ouyang S."/>
            <person name="Liang Y."/>
            <person name="Zimin A.V."/>
            <person name="Pertea G."/>
            <person name="Qi P."/>
            <person name="Bennetzen J.L."/>
            <person name="Dai X."/>
            <person name="Dawson M.W."/>
            <person name="Muller H.G."/>
            <person name="Kugler K."/>
            <person name="Rivarola-Duarte L."/>
            <person name="Spannagl M."/>
            <person name="Mayer K.F.X."/>
            <person name="Lu F.H."/>
            <person name="Bevan M.W."/>
            <person name="Leroy P."/>
            <person name="Li P."/>
            <person name="You F.M."/>
            <person name="Sun Q."/>
            <person name="Liu Z."/>
            <person name="Lyons E."/>
            <person name="Wicker T."/>
            <person name="Salzberg S.L."/>
            <person name="Devos K.M."/>
            <person name="Dvorak J."/>
        </authorList>
    </citation>
    <scope>NUCLEOTIDE SEQUENCE [LARGE SCALE GENOMIC DNA]</scope>
    <source>
        <strain evidence="2">cv. AL8/78</strain>
    </source>
</reference>
<dbReference type="AlphaFoldDB" id="A0A453DNX6"/>
<dbReference type="CDD" id="cd21037">
    <property type="entry name" value="MLKL_NTD"/>
    <property type="match status" value="1"/>
</dbReference>
<dbReference type="SUPFAM" id="SSF56112">
    <property type="entry name" value="Protein kinase-like (PK-like)"/>
    <property type="match status" value="1"/>
</dbReference>
<dbReference type="GeneID" id="109786648"/>
<accession>A0A453DNX6</accession>
<keyword evidence="3" id="KW-1185">Reference proteome</keyword>
<dbReference type="GO" id="GO:0007166">
    <property type="term" value="P:cell surface receptor signaling pathway"/>
    <property type="evidence" value="ECO:0007669"/>
    <property type="project" value="InterPro"/>
</dbReference>
<dbReference type="InterPro" id="IPR000719">
    <property type="entry name" value="Prot_kinase_dom"/>
</dbReference>
<dbReference type="InterPro" id="IPR036537">
    <property type="entry name" value="Adaptor_Cbl_N_dom_sf"/>
</dbReference>
<name>A0A453DNX6_AEGTS</name>